<evidence type="ECO:0000313" key="2">
    <source>
        <dbReference type="Proteomes" id="UP000499080"/>
    </source>
</evidence>
<accession>A0A4Y2RSA5</accession>
<keyword evidence="2" id="KW-1185">Reference proteome</keyword>
<comment type="caution">
    <text evidence="1">The sequence shown here is derived from an EMBL/GenBank/DDBJ whole genome shotgun (WGS) entry which is preliminary data.</text>
</comment>
<name>A0A4Y2RSA5_ARAVE</name>
<dbReference type="Proteomes" id="UP000499080">
    <property type="component" value="Unassembled WGS sequence"/>
</dbReference>
<protein>
    <submittedName>
        <fullName evidence="1">Granulins</fullName>
    </submittedName>
</protein>
<evidence type="ECO:0000313" key="1">
    <source>
        <dbReference type="EMBL" id="GBN78551.1"/>
    </source>
</evidence>
<proteinExistence type="predicted"/>
<sequence>VLHSVPTYLQEK</sequence>
<feature type="non-terminal residue" evidence="1">
    <location>
        <position position="1"/>
    </location>
</feature>
<gene>
    <name evidence="1" type="primary">Grn_2</name>
    <name evidence="1" type="ORF">AVEN_202450_1</name>
</gene>
<dbReference type="EMBL" id="BGPR01018219">
    <property type="protein sequence ID" value="GBN78551.1"/>
    <property type="molecule type" value="Genomic_DNA"/>
</dbReference>
<organism evidence="1 2">
    <name type="scientific">Araneus ventricosus</name>
    <name type="common">Orbweaver spider</name>
    <name type="synonym">Epeira ventricosa</name>
    <dbReference type="NCBI Taxonomy" id="182803"/>
    <lineage>
        <taxon>Eukaryota</taxon>
        <taxon>Metazoa</taxon>
        <taxon>Ecdysozoa</taxon>
        <taxon>Arthropoda</taxon>
        <taxon>Chelicerata</taxon>
        <taxon>Arachnida</taxon>
        <taxon>Araneae</taxon>
        <taxon>Araneomorphae</taxon>
        <taxon>Entelegynae</taxon>
        <taxon>Araneoidea</taxon>
        <taxon>Araneidae</taxon>
        <taxon>Araneus</taxon>
    </lineage>
</organism>
<reference evidence="1 2" key="1">
    <citation type="journal article" date="2019" name="Sci. Rep.">
        <title>Orb-weaving spider Araneus ventricosus genome elucidates the spidroin gene catalogue.</title>
        <authorList>
            <person name="Kono N."/>
            <person name="Nakamura H."/>
            <person name="Ohtoshi R."/>
            <person name="Moran D.A.P."/>
            <person name="Shinohara A."/>
            <person name="Yoshida Y."/>
            <person name="Fujiwara M."/>
            <person name="Mori M."/>
            <person name="Tomita M."/>
            <person name="Arakawa K."/>
        </authorList>
    </citation>
    <scope>NUCLEOTIDE SEQUENCE [LARGE SCALE GENOMIC DNA]</scope>
</reference>